<accession>A0A1D8KMK1</accession>
<evidence type="ECO:0000313" key="1">
    <source>
        <dbReference type="EMBL" id="AOV59893.1"/>
    </source>
</evidence>
<sequence>MAIVFPASPSTNDTFTAGSITYKWDGAKWIGLGVTPADRLVEGSNSLEITAGNDLIWTGDNVGIQNTSPDEALEVGAGTVDGGLKVSGQSSSVTSDGLTVDWESSSNSTRIFSEPQSGGSSQYKIYTTDSGTRARAVTITSAGEVQIADGNLKFSTAGTGIDFSADGNAAGMTSELLDDYEEGTWTPGITFGGSGAGITYSIQEGSYTKVGRFVTCYGVFVLTNNGTGTGGANITGLPFTVGNYLPSTGLEGGGLFTYQFNVGGTMYGPMTIMPSQSGTNAAIYRAGDTAGTMSGADDTNITNSFDCRFTFTYQTT</sequence>
<evidence type="ECO:0000313" key="2">
    <source>
        <dbReference type="Proteomes" id="UP000240822"/>
    </source>
</evidence>
<gene>
    <name evidence="1" type="ORF">N231010_194</name>
</gene>
<dbReference type="EMBL" id="KU686202">
    <property type="protein sequence ID" value="AOV59893.1"/>
    <property type="molecule type" value="Genomic_DNA"/>
</dbReference>
<name>A0A1D8KMK1_9CAUD</name>
<organism evidence="1 2">
    <name type="scientific">Synechococcus phage S-CAM4</name>
    <dbReference type="NCBI Taxonomy" id="1883367"/>
    <lineage>
        <taxon>Viruses</taxon>
        <taxon>Duplodnaviria</taxon>
        <taxon>Heunggongvirae</taxon>
        <taxon>Uroviricota</taxon>
        <taxon>Caudoviricetes</taxon>
        <taxon>Pantevenvirales</taxon>
        <taxon>Kyanoviridae</taxon>
        <taxon>Potamoivirus</taxon>
        <taxon>Potamoivirus cam4</taxon>
    </lineage>
</organism>
<proteinExistence type="predicted"/>
<protein>
    <submittedName>
        <fullName evidence="1">Uncharacterized protein</fullName>
    </submittedName>
</protein>
<dbReference type="Proteomes" id="UP000240822">
    <property type="component" value="Segment"/>
</dbReference>
<reference evidence="1 2" key="1">
    <citation type="journal article" date="2016" name="Virology">
        <title>The genomic content and context of auxiliary metabolic genes in marine cyanomyoviruses.</title>
        <authorList>
            <person name="Crummett L.T."/>
            <person name="Puxty R.J."/>
            <person name="Weihe C."/>
            <person name="Marston M.F."/>
            <person name="Martiny J.B."/>
        </authorList>
    </citation>
    <scope>NUCLEOTIDE SEQUENCE [LARGE SCALE GENOMIC DNA]</scope>
    <source>
        <strain evidence="1">1010NB23</strain>
    </source>
</reference>